<dbReference type="PANTHER" id="PTHR33279">
    <property type="entry name" value="SULFUR CARRIER PROTEIN YEDF-RELATED"/>
    <property type="match status" value="1"/>
</dbReference>
<evidence type="ECO:0000259" key="2">
    <source>
        <dbReference type="PROSITE" id="PS01148"/>
    </source>
</evidence>
<evidence type="ECO:0000313" key="3">
    <source>
        <dbReference type="EMBL" id="OOG28687.1"/>
    </source>
</evidence>
<dbReference type="EMBL" id="MVBK01000005">
    <property type="protein sequence ID" value="OOG28687.1"/>
    <property type="molecule type" value="Genomic_DNA"/>
</dbReference>
<dbReference type="PANTHER" id="PTHR33279:SF6">
    <property type="entry name" value="SULFUR CARRIER PROTEIN YEDF-RELATED"/>
    <property type="match status" value="1"/>
</dbReference>
<dbReference type="SUPFAM" id="SSF64307">
    <property type="entry name" value="SirA-like"/>
    <property type="match status" value="1"/>
</dbReference>
<reference evidence="3 4" key="1">
    <citation type="submission" date="2017-02" db="EMBL/GenBank/DDBJ databases">
        <title>Genomic diversity within the haloalkaliphilic genus Thioalkalivibrio.</title>
        <authorList>
            <person name="Ahn A.-C."/>
            <person name="Meier-Kolthoff J."/>
            <person name="Overmars L."/>
            <person name="Richter M."/>
            <person name="Woyke T."/>
            <person name="Sorokin D.Y."/>
            <person name="Muyzer G."/>
        </authorList>
    </citation>
    <scope>NUCLEOTIDE SEQUENCE [LARGE SCALE GENOMIC DNA]</scope>
    <source>
        <strain evidence="3 4">ALJD</strain>
    </source>
</reference>
<dbReference type="InterPro" id="IPR001455">
    <property type="entry name" value="TusA-like"/>
</dbReference>
<dbReference type="CDD" id="cd00291">
    <property type="entry name" value="SirA_YedF_YeeD"/>
    <property type="match status" value="1"/>
</dbReference>
<dbReference type="Pfam" id="PF01206">
    <property type="entry name" value="TusA"/>
    <property type="match status" value="1"/>
</dbReference>
<sequence length="78" mass="8623">MNKITVTRQLDTSGKCCPMPIVETNVAMKTIQSGEVLEVVATDPGTRTDIPAWCERTGHTLVDTDEVDGVLHYYVRKS</sequence>
<evidence type="ECO:0000313" key="4">
    <source>
        <dbReference type="Proteomes" id="UP000189462"/>
    </source>
</evidence>
<dbReference type="STRING" id="108003.B1C78_01230"/>
<comment type="caution">
    <text evidence="3">The sequence shown here is derived from an EMBL/GenBank/DDBJ whole genome shotgun (WGS) entry which is preliminary data.</text>
</comment>
<protein>
    <submittedName>
        <fullName evidence="3">Response regulator SirA</fullName>
    </submittedName>
</protein>
<dbReference type="AlphaFoldDB" id="A0A1V3NU93"/>
<name>A0A1V3NU93_9GAMM</name>
<dbReference type="Gene3D" id="3.30.110.40">
    <property type="entry name" value="TusA-like domain"/>
    <property type="match status" value="1"/>
</dbReference>
<dbReference type="InterPro" id="IPR036868">
    <property type="entry name" value="TusA-like_sf"/>
</dbReference>
<comment type="similarity">
    <text evidence="1">Belongs to the sulfur carrier protein TusA family.</text>
</comment>
<dbReference type="OrthoDB" id="9797352at2"/>
<keyword evidence="4" id="KW-1185">Reference proteome</keyword>
<dbReference type="PROSITE" id="PS01148">
    <property type="entry name" value="UPF0033"/>
    <property type="match status" value="1"/>
</dbReference>
<feature type="domain" description="UPF0033" evidence="2">
    <location>
        <begin position="10"/>
        <end position="34"/>
    </location>
</feature>
<proteinExistence type="inferred from homology"/>
<dbReference type="Proteomes" id="UP000189462">
    <property type="component" value="Unassembled WGS sequence"/>
</dbReference>
<organism evidence="3 4">
    <name type="scientific">Thioalkalivibrio denitrificans</name>
    <dbReference type="NCBI Taxonomy" id="108003"/>
    <lineage>
        <taxon>Bacteria</taxon>
        <taxon>Pseudomonadati</taxon>
        <taxon>Pseudomonadota</taxon>
        <taxon>Gammaproteobacteria</taxon>
        <taxon>Chromatiales</taxon>
        <taxon>Ectothiorhodospiraceae</taxon>
        <taxon>Thioalkalivibrio</taxon>
    </lineage>
</organism>
<evidence type="ECO:0000256" key="1">
    <source>
        <dbReference type="ARBA" id="ARBA00008984"/>
    </source>
</evidence>
<accession>A0A1V3NU93</accession>
<gene>
    <name evidence="3" type="ORF">B1C78_01230</name>
</gene>
<dbReference type="RefSeq" id="WP_077277321.1">
    <property type="nucleotide sequence ID" value="NZ_MVBK01000005.1"/>
</dbReference>